<dbReference type="Proteomes" id="UP000199515">
    <property type="component" value="Unassembled WGS sequence"/>
</dbReference>
<name>A0A1H3QPE5_9PSEU</name>
<evidence type="ECO:0000313" key="2">
    <source>
        <dbReference type="Proteomes" id="UP000199515"/>
    </source>
</evidence>
<dbReference type="AlphaFoldDB" id="A0A1H3QPE5"/>
<dbReference type="RefSeq" id="WP_091296885.1">
    <property type="nucleotide sequence ID" value="NZ_FNON01000010.1"/>
</dbReference>
<accession>A0A1H3QPE5</accession>
<organism evidence="1 2">
    <name type="scientific">Amycolatopsis xylanica</name>
    <dbReference type="NCBI Taxonomy" id="589385"/>
    <lineage>
        <taxon>Bacteria</taxon>
        <taxon>Bacillati</taxon>
        <taxon>Actinomycetota</taxon>
        <taxon>Actinomycetes</taxon>
        <taxon>Pseudonocardiales</taxon>
        <taxon>Pseudonocardiaceae</taxon>
        <taxon>Amycolatopsis</taxon>
    </lineage>
</organism>
<keyword evidence="2" id="KW-1185">Reference proteome</keyword>
<sequence>MSITVADLPATFTTQMALAAGMHPRELYRVRNESEVLELSRGVYRRADAPMPDWPDLLAVAHRSPIGITCCVSALSVHDLTDEIPAAAQFAVPRTNRAPRIDYPPTQVFRFDAATFELGLSSVEAAPGEPVRIYSAERTVVDLMRLRHSLGEPLAFSALRRYLRRPGARPGELLTLARELGVFGPLRAALDVASAE</sequence>
<proteinExistence type="predicted"/>
<dbReference type="EMBL" id="FNON01000010">
    <property type="protein sequence ID" value="SDZ15247.1"/>
    <property type="molecule type" value="Genomic_DNA"/>
</dbReference>
<protein>
    <submittedName>
        <fullName evidence="1">Transcriptional regulator, AbiEi antitoxin, Type IV TA system</fullName>
    </submittedName>
</protein>
<evidence type="ECO:0000313" key="1">
    <source>
        <dbReference type="EMBL" id="SDZ15247.1"/>
    </source>
</evidence>
<reference evidence="1 2" key="1">
    <citation type="submission" date="2016-10" db="EMBL/GenBank/DDBJ databases">
        <authorList>
            <person name="de Groot N.N."/>
        </authorList>
    </citation>
    <scope>NUCLEOTIDE SEQUENCE [LARGE SCALE GENOMIC DNA]</scope>
    <source>
        <strain evidence="1 2">CPCC 202699</strain>
    </source>
</reference>
<dbReference type="STRING" id="589385.SAMN05421504_1103"/>
<dbReference type="OrthoDB" id="9789781at2"/>
<gene>
    <name evidence="1" type="ORF">SAMN05421504_1103</name>
</gene>